<comment type="function">
    <text evidence="9">Efflux transporter for a variety of amphiphilic cationic compounds, including antibiotics.</text>
</comment>
<dbReference type="SMART" id="SM00382">
    <property type="entry name" value="AAA"/>
    <property type="match status" value="1"/>
</dbReference>
<dbReference type="SUPFAM" id="SSF90123">
    <property type="entry name" value="ABC transporter transmembrane region"/>
    <property type="match status" value="1"/>
</dbReference>
<evidence type="ECO:0000256" key="10">
    <source>
        <dbReference type="ARBA" id="ARBA00061674"/>
    </source>
</evidence>
<feature type="transmembrane region" description="Helical" evidence="12">
    <location>
        <begin position="153"/>
        <end position="172"/>
    </location>
</feature>
<dbReference type="CDD" id="cd18551">
    <property type="entry name" value="ABC_6TM_LmrA_like"/>
    <property type="match status" value="1"/>
</dbReference>
<dbReference type="EMBL" id="AJAT01000016">
    <property type="protein sequence ID" value="EOL43021.1"/>
    <property type="molecule type" value="Genomic_DNA"/>
</dbReference>
<proteinExistence type="inferred from homology"/>
<dbReference type="RefSeq" id="WP_010768660.1">
    <property type="nucleotide sequence ID" value="NZ_ASWE01000002.1"/>
</dbReference>
<evidence type="ECO:0000256" key="9">
    <source>
        <dbReference type="ARBA" id="ARBA00059943"/>
    </source>
</evidence>
<evidence type="ECO:0000256" key="5">
    <source>
        <dbReference type="ARBA" id="ARBA00022840"/>
    </source>
</evidence>
<organism evidence="15 16">
    <name type="scientific">Enterococcus phoeniculicola ATCC BAA-412</name>
    <dbReference type="NCBI Taxonomy" id="1158610"/>
    <lineage>
        <taxon>Bacteria</taxon>
        <taxon>Bacillati</taxon>
        <taxon>Bacillota</taxon>
        <taxon>Bacilli</taxon>
        <taxon>Lactobacillales</taxon>
        <taxon>Enterococcaceae</taxon>
        <taxon>Enterococcus</taxon>
    </lineage>
</organism>
<evidence type="ECO:0000313" key="15">
    <source>
        <dbReference type="EMBL" id="EOL43021.1"/>
    </source>
</evidence>
<gene>
    <name evidence="15" type="ORF">UC3_01998</name>
</gene>
<dbReference type="InterPro" id="IPR011527">
    <property type="entry name" value="ABC1_TM_dom"/>
</dbReference>
<dbReference type="eggNOG" id="COG1132">
    <property type="taxonomic scope" value="Bacteria"/>
</dbReference>
<dbReference type="Pfam" id="PF00664">
    <property type="entry name" value="ABC_membrane"/>
    <property type="match status" value="1"/>
</dbReference>
<evidence type="ECO:0000259" key="13">
    <source>
        <dbReference type="PROSITE" id="PS50893"/>
    </source>
</evidence>
<dbReference type="Pfam" id="PF00005">
    <property type="entry name" value="ABC_tran"/>
    <property type="match status" value="1"/>
</dbReference>
<evidence type="ECO:0000259" key="14">
    <source>
        <dbReference type="PROSITE" id="PS50929"/>
    </source>
</evidence>
<dbReference type="AlphaFoldDB" id="R3W5U6"/>
<dbReference type="PANTHER" id="PTHR43394:SF1">
    <property type="entry name" value="ATP-BINDING CASSETTE SUB-FAMILY B MEMBER 10, MITOCHONDRIAL"/>
    <property type="match status" value="1"/>
</dbReference>
<comment type="similarity">
    <text evidence="10">Belongs to the ABC transporter superfamily. Multidrug exporter LmrA (TC 3.A.1.117.1) family.</text>
</comment>
<evidence type="ECO:0000256" key="8">
    <source>
        <dbReference type="ARBA" id="ARBA00034018"/>
    </source>
</evidence>
<dbReference type="InterPro" id="IPR003439">
    <property type="entry name" value="ABC_transporter-like_ATP-bd"/>
</dbReference>
<name>R3W5U6_9ENTE</name>
<evidence type="ECO:0000313" key="16">
    <source>
        <dbReference type="Proteomes" id="UP000013785"/>
    </source>
</evidence>
<dbReference type="PATRIC" id="fig|1158610.3.peg.1992"/>
<reference evidence="15 16" key="1">
    <citation type="submission" date="2013-02" db="EMBL/GenBank/DDBJ databases">
        <title>The Genome Sequence of Enterococcus phoeniculicola BAA-412.</title>
        <authorList>
            <consortium name="The Broad Institute Genome Sequencing Platform"/>
            <consortium name="The Broad Institute Genome Sequencing Center for Infectious Disease"/>
            <person name="Earl A.M."/>
            <person name="Gilmore M.S."/>
            <person name="Lebreton F."/>
            <person name="Walker B."/>
            <person name="Young S.K."/>
            <person name="Zeng Q."/>
            <person name="Gargeya S."/>
            <person name="Fitzgerald M."/>
            <person name="Haas B."/>
            <person name="Abouelleil A."/>
            <person name="Alvarado L."/>
            <person name="Arachchi H.M."/>
            <person name="Berlin A.M."/>
            <person name="Chapman S.B."/>
            <person name="Dewar J."/>
            <person name="Goldberg J."/>
            <person name="Griggs A."/>
            <person name="Gujja S."/>
            <person name="Hansen M."/>
            <person name="Howarth C."/>
            <person name="Imamovic A."/>
            <person name="Larimer J."/>
            <person name="McCowan C."/>
            <person name="Murphy C."/>
            <person name="Neiman D."/>
            <person name="Pearson M."/>
            <person name="Priest M."/>
            <person name="Roberts A."/>
            <person name="Saif S."/>
            <person name="Shea T."/>
            <person name="Sisk P."/>
            <person name="Sykes S."/>
            <person name="Wortman J."/>
            <person name="Nusbaum C."/>
            <person name="Birren B."/>
        </authorList>
    </citation>
    <scope>NUCLEOTIDE SEQUENCE [LARGE SCALE GENOMIC DNA]</scope>
    <source>
        <strain evidence="15 16">ATCC BAA-412</strain>
    </source>
</reference>
<evidence type="ECO:0000256" key="4">
    <source>
        <dbReference type="ARBA" id="ARBA00022741"/>
    </source>
</evidence>
<dbReference type="InterPro" id="IPR036640">
    <property type="entry name" value="ABC1_TM_sf"/>
</dbReference>
<protein>
    <recommendedName>
        <fullName evidence="11">Multidrug resistance ABC transporter ATP-binding and permease protein</fullName>
        <ecNumber evidence="2">7.6.2.2</ecNumber>
    </recommendedName>
</protein>
<feature type="domain" description="ABC transmembrane type-1" evidence="14">
    <location>
        <begin position="17"/>
        <end position="296"/>
    </location>
</feature>
<keyword evidence="5" id="KW-0067">ATP-binding</keyword>
<dbReference type="GO" id="GO:0005524">
    <property type="term" value="F:ATP binding"/>
    <property type="evidence" value="ECO:0007669"/>
    <property type="project" value="UniProtKB-KW"/>
</dbReference>
<dbReference type="InterPro" id="IPR003593">
    <property type="entry name" value="AAA+_ATPase"/>
</dbReference>
<feature type="domain" description="ABC transporter" evidence="13">
    <location>
        <begin position="328"/>
        <end position="563"/>
    </location>
</feature>
<keyword evidence="3 12" id="KW-0812">Transmembrane</keyword>
<dbReference type="GO" id="GO:0015421">
    <property type="term" value="F:ABC-type oligopeptide transporter activity"/>
    <property type="evidence" value="ECO:0007669"/>
    <property type="project" value="TreeGrafter"/>
</dbReference>
<keyword evidence="7 12" id="KW-0472">Membrane</keyword>
<dbReference type="EC" id="7.6.2.2" evidence="2"/>
<dbReference type="SUPFAM" id="SSF52540">
    <property type="entry name" value="P-loop containing nucleoside triphosphate hydrolases"/>
    <property type="match status" value="1"/>
</dbReference>
<dbReference type="Gene3D" id="3.40.50.300">
    <property type="entry name" value="P-loop containing nucleotide triphosphate hydrolases"/>
    <property type="match status" value="1"/>
</dbReference>
<dbReference type="OrthoDB" id="9770415at2"/>
<sequence length="575" mass="64151">MYNILLKQLKIKKTIFLLGIFSSLLSTVISLLIPILSKNIIDAVSGKNLSLSSFSNVILLFIFQAAASTVSVVSLSYIGEGIVGGFRIIVWEKIISLRIRYFENNKSGEITSLLVNDTGVIKNFISNKIPSLITSVISLIGAVIILMCIDYKMTLLIFAVFPILLLIVLPMGRKIKHRSQQYQQELSEFTGYANQIISEIKLVKYSNSENYEKKRGTTQLNSLFRIGFNLTKIESLGNSLILLVMTSMLICLLVFGAVRISKQEISTGTLLAFLMYLLQVISPTIIILSFVNQLKSVQGASKRVIDLLELDVEDLSKGQEINIENQPLKFKNVNFEYDYGINVLKDVSFEVQPKHTVAFVGPSGAGKTTIFGLIERFYDLKEGDILFGNHSILDVPIKNLRSQVGYVSQENSLLSGTIYDNLIYGLRFSVSENQCIQALSQSCALEFVNLLPKGIHTNIGEKGTKLSGGEKQRIAIARAFLRSPKILLLDEATANLDSSSEEVVQQALKNLMRERMTLIIAHRLSTVIDADKIIFIENGQITGEGKHLELIKSHSLYKEYVESQFMNVKESQSYS</sequence>
<dbReference type="PROSITE" id="PS50929">
    <property type="entry name" value="ABC_TM1F"/>
    <property type="match status" value="1"/>
</dbReference>
<feature type="transmembrane region" description="Helical" evidence="12">
    <location>
        <begin position="15"/>
        <end position="37"/>
    </location>
</feature>
<dbReference type="PANTHER" id="PTHR43394">
    <property type="entry name" value="ATP-DEPENDENT PERMEASE MDL1, MITOCHONDRIAL"/>
    <property type="match status" value="1"/>
</dbReference>
<feature type="transmembrane region" description="Helical" evidence="12">
    <location>
        <begin position="240"/>
        <end position="258"/>
    </location>
</feature>
<evidence type="ECO:0000256" key="3">
    <source>
        <dbReference type="ARBA" id="ARBA00022692"/>
    </source>
</evidence>
<dbReference type="GO" id="GO:0016887">
    <property type="term" value="F:ATP hydrolysis activity"/>
    <property type="evidence" value="ECO:0007669"/>
    <property type="project" value="InterPro"/>
</dbReference>
<dbReference type="HOGENOM" id="CLU_000604_84_3_9"/>
<dbReference type="PROSITE" id="PS50893">
    <property type="entry name" value="ABC_TRANSPORTER_2"/>
    <property type="match status" value="1"/>
</dbReference>
<accession>R3W5U6</accession>
<evidence type="ECO:0000256" key="2">
    <source>
        <dbReference type="ARBA" id="ARBA00012191"/>
    </source>
</evidence>
<keyword evidence="16" id="KW-1185">Reference proteome</keyword>
<dbReference type="InterPro" id="IPR039421">
    <property type="entry name" value="Type_1_exporter"/>
</dbReference>
<dbReference type="STRING" id="154621.RV11_GL003161"/>
<evidence type="ECO:0000256" key="1">
    <source>
        <dbReference type="ARBA" id="ARBA00004651"/>
    </source>
</evidence>
<evidence type="ECO:0000256" key="6">
    <source>
        <dbReference type="ARBA" id="ARBA00022989"/>
    </source>
</evidence>
<comment type="caution">
    <text evidence="15">The sequence shown here is derived from an EMBL/GenBank/DDBJ whole genome shotgun (WGS) entry which is preliminary data.</text>
</comment>
<comment type="catalytic activity">
    <reaction evidence="8">
        <text>ATP + H2O + xenobioticSide 1 = ADP + phosphate + xenobioticSide 2.</text>
        <dbReference type="EC" id="7.6.2.2"/>
    </reaction>
</comment>
<feature type="transmembrane region" description="Helical" evidence="12">
    <location>
        <begin position="57"/>
        <end position="78"/>
    </location>
</feature>
<comment type="subcellular location">
    <subcellularLocation>
        <location evidence="1">Cell membrane</location>
        <topology evidence="1">Multi-pass membrane protein</topology>
    </subcellularLocation>
</comment>
<evidence type="ECO:0000256" key="12">
    <source>
        <dbReference type="SAM" id="Phobius"/>
    </source>
</evidence>
<dbReference type="GO" id="GO:0008559">
    <property type="term" value="F:ABC-type xenobiotic transporter activity"/>
    <property type="evidence" value="ECO:0007669"/>
    <property type="project" value="UniProtKB-EC"/>
</dbReference>
<dbReference type="FunFam" id="3.40.50.300:FF:000218">
    <property type="entry name" value="Multidrug ABC transporter ATP-binding protein"/>
    <property type="match status" value="1"/>
</dbReference>
<feature type="transmembrane region" description="Helical" evidence="12">
    <location>
        <begin position="270"/>
        <end position="291"/>
    </location>
</feature>
<dbReference type="Gene3D" id="1.20.1560.10">
    <property type="entry name" value="ABC transporter type 1, transmembrane domain"/>
    <property type="match status" value="1"/>
</dbReference>
<dbReference type="PROSITE" id="PS00211">
    <property type="entry name" value="ABC_TRANSPORTER_1"/>
    <property type="match status" value="1"/>
</dbReference>
<dbReference type="Proteomes" id="UP000013785">
    <property type="component" value="Unassembled WGS sequence"/>
</dbReference>
<dbReference type="GO" id="GO:0005886">
    <property type="term" value="C:plasma membrane"/>
    <property type="evidence" value="ECO:0007669"/>
    <property type="project" value="UniProtKB-SubCell"/>
</dbReference>
<dbReference type="InterPro" id="IPR017871">
    <property type="entry name" value="ABC_transporter-like_CS"/>
</dbReference>
<evidence type="ECO:0000256" key="7">
    <source>
        <dbReference type="ARBA" id="ARBA00023136"/>
    </source>
</evidence>
<dbReference type="InterPro" id="IPR027417">
    <property type="entry name" value="P-loop_NTPase"/>
</dbReference>
<feature type="transmembrane region" description="Helical" evidence="12">
    <location>
        <begin position="129"/>
        <end position="147"/>
    </location>
</feature>
<evidence type="ECO:0000256" key="11">
    <source>
        <dbReference type="ARBA" id="ARBA00072598"/>
    </source>
</evidence>
<keyword evidence="6 12" id="KW-1133">Transmembrane helix</keyword>
<keyword evidence="4" id="KW-0547">Nucleotide-binding</keyword>